<dbReference type="Proteomes" id="UP001593940">
    <property type="component" value="Unassembled WGS sequence"/>
</dbReference>
<reference evidence="2 3" key="1">
    <citation type="submission" date="2024-09" db="EMBL/GenBank/DDBJ databases">
        <title>Nodulacao em especies de Leguminosae Basais da Amazonia e Caracterizacao dos Rizobios e Bacterias Associadas aos Nodulos.</title>
        <authorList>
            <person name="Jambeiro I.C.A."/>
            <person name="Lopes I.S."/>
            <person name="Aguiar E.R.G.R."/>
            <person name="Santos A.F.J."/>
            <person name="Dos Santos J.M.F."/>
            <person name="Gross E."/>
        </authorList>
    </citation>
    <scope>NUCLEOTIDE SEQUENCE [LARGE SCALE GENOMIC DNA]</scope>
    <source>
        <strain evidence="2 3">BRUESC1165</strain>
    </source>
</reference>
<dbReference type="EMBL" id="JBHOMY010000022">
    <property type="protein sequence ID" value="MFC1456798.1"/>
    <property type="molecule type" value="Genomic_DNA"/>
</dbReference>
<organism evidence="2 3">
    <name type="scientific">Microvirga arabica</name>
    <dbReference type="NCBI Taxonomy" id="1128671"/>
    <lineage>
        <taxon>Bacteria</taxon>
        <taxon>Pseudomonadati</taxon>
        <taxon>Pseudomonadota</taxon>
        <taxon>Alphaproteobacteria</taxon>
        <taxon>Hyphomicrobiales</taxon>
        <taxon>Methylobacteriaceae</taxon>
        <taxon>Microvirga</taxon>
    </lineage>
</organism>
<evidence type="ECO:0000313" key="2">
    <source>
        <dbReference type="EMBL" id="MFC1456798.1"/>
    </source>
</evidence>
<dbReference type="RefSeq" id="WP_203273977.1">
    <property type="nucleotide sequence ID" value="NZ_JAFBID010000054.1"/>
</dbReference>
<protein>
    <submittedName>
        <fullName evidence="2">DUF6894 family protein</fullName>
    </submittedName>
</protein>
<feature type="domain" description="DUF6894" evidence="1">
    <location>
        <begin position="3"/>
        <end position="70"/>
    </location>
</feature>
<dbReference type="Pfam" id="PF21834">
    <property type="entry name" value="DUF6894"/>
    <property type="match status" value="1"/>
</dbReference>
<gene>
    <name evidence="2" type="ORF">ACETIH_08730</name>
</gene>
<proteinExistence type="predicted"/>
<sequence length="75" mass="8393">MLCYFHLVNGHEIIADDSGVEILDLEKAHELALQAIEDIRAEAIQFGETWQGWRLDVVDPSGNVLLSIPLDPTLH</sequence>
<accession>A0ABV6Y6B8</accession>
<dbReference type="InterPro" id="IPR054189">
    <property type="entry name" value="DUF6894"/>
</dbReference>
<comment type="caution">
    <text evidence="2">The sequence shown here is derived from an EMBL/GenBank/DDBJ whole genome shotgun (WGS) entry which is preliminary data.</text>
</comment>
<evidence type="ECO:0000259" key="1">
    <source>
        <dbReference type="Pfam" id="PF21834"/>
    </source>
</evidence>
<name>A0ABV6Y6B8_9HYPH</name>
<evidence type="ECO:0000313" key="3">
    <source>
        <dbReference type="Proteomes" id="UP001593940"/>
    </source>
</evidence>
<keyword evidence="3" id="KW-1185">Reference proteome</keyword>